<evidence type="ECO:0000256" key="7">
    <source>
        <dbReference type="ARBA" id="ARBA00023136"/>
    </source>
</evidence>
<evidence type="ECO:0000256" key="2">
    <source>
        <dbReference type="ARBA" id="ARBA00022475"/>
    </source>
</evidence>
<feature type="transmembrane region" description="Helical" evidence="10">
    <location>
        <begin position="586"/>
        <end position="610"/>
    </location>
</feature>
<keyword evidence="9" id="KW-0807">Transducer</keyword>
<protein>
    <submittedName>
        <fullName evidence="11">Uncharacterized protein</fullName>
    </submittedName>
</protein>
<evidence type="ECO:0000256" key="4">
    <source>
        <dbReference type="ARBA" id="ARBA00022692"/>
    </source>
</evidence>
<feature type="transmembrane region" description="Helical" evidence="10">
    <location>
        <begin position="1236"/>
        <end position="1256"/>
    </location>
</feature>
<evidence type="ECO:0000256" key="8">
    <source>
        <dbReference type="ARBA" id="ARBA00023170"/>
    </source>
</evidence>
<dbReference type="GO" id="GO:0007165">
    <property type="term" value="P:signal transduction"/>
    <property type="evidence" value="ECO:0007669"/>
    <property type="project" value="UniProtKB-KW"/>
</dbReference>
<feature type="transmembrane region" description="Helical" evidence="10">
    <location>
        <begin position="2087"/>
        <end position="2106"/>
    </location>
</feature>
<feature type="transmembrane region" description="Helical" evidence="10">
    <location>
        <begin position="2053"/>
        <end position="2072"/>
    </location>
</feature>
<feature type="transmembrane region" description="Helical" evidence="10">
    <location>
        <begin position="3029"/>
        <end position="3059"/>
    </location>
</feature>
<feature type="transmembrane region" description="Helical" evidence="10">
    <location>
        <begin position="3181"/>
        <end position="3201"/>
    </location>
</feature>
<reference evidence="11 12" key="1">
    <citation type="journal article" date="2024" name="Ann. Entomol. Soc. Am.">
        <title>Genomic analyses of the southern and eastern yellowjacket wasps (Hymenoptera: Vespidae) reveal evolutionary signatures of social life.</title>
        <authorList>
            <person name="Catto M.A."/>
            <person name="Caine P.B."/>
            <person name="Orr S.E."/>
            <person name="Hunt B.G."/>
            <person name="Goodisman M.A.D."/>
        </authorList>
    </citation>
    <scope>NUCLEOTIDE SEQUENCE [LARGE SCALE GENOMIC DNA]</scope>
    <source>
        <strain evidence="11">233</strain>
        <tissue evidence="11">Head and thorax</tissue>
    </source>
</reference>
<keyword evidence="4 10" id="KW-0812">Transmembrane</keyword>
<feature type="transmembrane region" description="Helical" evidence="10">
    <location>
        <begin position="1138"/>
        <end position="1157"/>
    </location>
</feature>
<proteinExistence type="predicted"/>
<evidence type="ECO:0000256" key="10">
    <source>
        <dbReference type="SAM" id="Phobius"/>
    </source>
</evidence>
<feature type="transmembrane region" description="Helical" evidence="10">
    <location>
        <begin position="1086"/>
        <end position="1118"/>
    </location>
</feature>
<feature type="transmembrane region" description="Helical" evidence="10">
    <location>
        <begin position="2143"/>
        <end position="2165"/>
    </location>
</feature>
<feature type="transmembrane region" description="Helical" evidence="10">
    <location>
        <begin position="1824"/>
        <end position="1844"/>
    </location>
</feature>
<feature type="transmembrane region" description="Helical" evidence="10">
    <location>
        <begin position="1579"/>
        <end position="1600"/>
    </location>
</feature>
<evidence type="ECO:0000256" key="5">
    <source>
        <dbReference type="ARBA" id="ARBA00022725"/>
    </source>
</evidence>
<feature type="transmembrane region" description="Helical" evidence="10">
    <location>
        <begin position="830"/>
        <end position="859"/>
    </location>
</feature>
<comment type="subcellular location">
    <subcellularLocation>
        <location evidence="1">Cell membrane</location>
        <topology evidence="1">Multi-pass membrane protein</topology>
    </subcellularLocation>
</comment>
<feature type="transmembrane region" description="Helical" evidence="10">
    <location>
        <begin position="447"/>
        <end position="465"/>
    </location>
</feature>
<dbReference type="EMBL" id="JAUDFV010000156">
    <property type="protein sequence ID" value="KAL2714464.1"/>
    <property type="molecule type" value="Genomic_DNA"/>
</dbReference>
<keyword evidence="3" id="KW-0716">Sensory transduction</keyword>
<dbReference type="PANTHER" id="PTHR21137:SF35">
    <property type="entry name" value="ODORANT RECEPTOR 19A-RELATED"/>
    <property type="match status" value="1"/>
</dbReference>
<feature type="transmembrane region" description="Helical" evidence="10">
    <location>
        <begin position="668"/>
        <end position="688"/>
    </location>
</feature>
<feature type="transmembrane region" description="Helical" evidence="10">
    <location>
        <begin position="1490"/>
        <end position="1512"/>
    </location>
</feature>
<feature type="transmembrane region" description="Helical" evidence="10">
    <location>
        <begin position="879"/>
        <end position="912"/>
    </location>
</feature>
<evidence type="ECO:0000256" key="3">
    <source>
        <dbReference type="ARBA" id="ARBA00022606"/>
    </source>
</evidence>
<feature type="transmembrane region" description="Helical" evidence="10">
    <location>
        <begin position="2545"/>
        <end position="2566"/>
    </location>
</feature>
<feature type="transmembrane region" description="Helical" evidence="10">
    <location>
        <begin position="1746"/>
        <end position="1763"/>
    </location>
</feature>
<comment type="caution">
    <text evidence="11">The sequence shown here is derived from an EMBL/GenBank/DDBJ whole genome shotgun (WGS) entry which is preliminary data.</text>
</comment>
<feature type="transmembrane region" description="Helical" evidence="10">
    <location>
        <begin position="252"/>
        <end position="282"/>
    </location>
</feature>
<dbReference type="GO" id="GO:0007608">
    <property type="term" value="P:sensory perception of smell"/>
    <property type="evidence" value="ECO:0007669"/>
    <property type="project" value="UniProtKB-KW"/>
</dbReference>
<feature type="transmembrane region" description="Helical" evidence="10">
    <location>
        <begin position="2987"/>
        <end position="3009"/>
    </location>
</feature>
<feature type="transmembrane region" description="Helical" evidence="10">
    <location>
        <begin position="86"/>
        <end position="104"/>
    </location>
</feature>
<feature type="transmembrane region" description="Helical" evidence="10">
    <location>
        <begin position="1400"/>
        <end position="1418"/>
    </location>
</feature>
<keyword evidence="7 10" id="KW-0472">Membrane</keyword>
<feature type="transmembrane region" description="Helical" evidence="10">
    <location>
        <begin position="1850"/>
        <end position="1867"/>
    </location>
</feature>
<feature type="transmembrane region" description="Helical" evidence="10">
    <location>
        <begin position="350"/>
        <end position="368"/>
    </location>
</feature>
<feature type="transmembrane region" description="Helical" evidence="10">
    <location>
        <begin position="2247"/>
        <end position="2268"/>
    </location>
</feature>
<keyword evidence="2" id="KW-1003">Cell membrane</keyword>
<accession>A0ABD2A1F8</accession>
<feature type="transmembrane region" description="Helical" evidence="10">
    <location>
        <begin position="2280"/>
        <end position="2300"/>
    </location>
</feature>
<organism evidence="11 12">
    <name type="scientific">Vespula squamosa</name>
    <name type="common">Southern yellow jacket</name>
    <name type="synonym">Wasp</name>
    <dbReference type="NCBI Taxonomy" id="30214"/>
    <lineage>
        <taxon>Eukaryota</taxon>
        <taxon>Metazoa</taxon>
        <taxon>Ecdysozoa</taxon>
        <taxon>Arthropoda</taxon>
        <taxon>Hexapoda</taxon>
        <taxon>Insecta</taxon>
        <taxon>Pterygota</taxon>
        <taxon>Neoptera</taxon>
        <taxon>Endopterygota</taxon>
        <taxon>Hymenoptera</taxon>
        <taxon>Apocrita</taxon>
        <taxon>Aculeata</taxon>
        <taxon>Vespoidea</taxon>
        <taxon>Vespidae</taxon>
        <taxon>Vespinae</taxon>
        <taxon>Vespula</taxon>
    </lineage>
</organism>
<feature type="transmembrane region" description="Helical" evidence="10">
    <location>
        <begin position="477"/>
        <end position="504"/>
    </location>
</feature>
<feature type="transmembrane region" description="Helical" evidence="10">
    <location>
        <begin position="1438"/>
        <end position="1455"/>
    </location>
</feature>
<feature type="transmembrane region" description="Helical" evidence="10">
    <location>
        <begin position="771"/>
        <end position="789"/>
    </location>
</feature>
<evidence type="ECO:0000313" key="11">
    <source>
        <dbReference type="EMBL" id="KAL2714464.1"/>
    </source>
</evidence>
<dbReference type="Proteomes" id="UP001607302">
    <property type="component" value="Unassembled WGS sequence"/>
</dbReference>
<feature type="transmembrane region" description="Helical" evidence="10">
    <location>
        <begin position="136"/>
        <end position="159"/>
    </location>
</feature>
<feature type="transmembrane region" description="Helical" evidence="10">
    <location>
        <begin position="64"/>
        <end position="80"/>
    </location>
</feature>
<evidence type="ECO:0000256" key="6">
    <source>
        <dbReference type="ARBA" id="ARBA00022989"/>
    </source>
</evidence>
<sequence>MALKINNEIFVIRKGSRYIDYYTVENFTMAKRSVSFFEQHFFFSNRLVQFMLGLRSDKNSNYQLFIYCIVTVYLIPGFTYEVIVRFFSFLLFFLRTFVYTIINFDLYYYRCYYNYLYQFFTMDFVLYRTIAELRKIMSGLIMFLGFSNTYYYGATLYFYKNAFFMKIHIRYLLYRFKLDCEQSTDKEELMIIKKYGKQTKVYAYTIVVLFTLYVTSITSSCVLNVILYLFGLLNDNQLTLPLLVNNVPSAGGLYYCLLIYQMIIFYIVLIIGCVTFITYLVIIQHACCQFNIIIWKVQKFINDTNYIRNTIYRKISREEFNWIIDLIMRYRKVSELIFQLSITLQSAVKIIEFGIYITGSIFTIYINFYIGQKLLNYSNAVFEELTQVPFYMCSIETQKLLLFMIVRSMKPCILSIGGLFVSSHEVFVRWGKKVVDKQKNHFNDQSLIFQLIQKAFSFAMLYQILTSDMKLQDNVKILQRVLSAIAILYTYSVTYFNFVTVLYIKRDYEQINDKKELDIFEKYTKWSKFYMYVILVFINFYIFLIIFPSIIKLIFYIFGILDDNQLTLPISINNDLKLGGLYCSFFIYQVILIFVLMTVAGFCLFAYLLFVQHACSQFNIIKLKIRQPFQKDQEYIESPCYGRTCQEEYDWIVDIFQLSEILHNAMEMIERCIVIVDTIFILYINFYVGQKLLDHGNTIFEELCQVPFNNLSIKTQKILLFVITRSMKPCGLSIGNIFVSSHEAFSELIQKALSFAMFYQLYMFDTKLQSVMKVFESMIPALYFLYCYYKISVNLTRMKLLFAHIKLDYELVTDEEEFKIIEKYTKQTKLYVYLLVVLFYLNLIFITCPSIVSVAWYIFGTSDDIRLILPFSINNVLHAGLLYYILLIYQIFGSFAIVTIGSVCYSSYWVLIQHVCSQFSIMIWKIRRPFKSNEKNMQNTQFNITPQEECDWMIDIIKFHTRITNFYVGQLLINHSNDAFEELCNIPFYNLSIRTQKLLLFLLTRSIKPIELSIGGVFVASHVVYAGFYQLFTSDIKSLLTADLLEKILGALSIKMIFAHVKFDYEQLCGDDQFEIMDKYMKESKLYITIIVGICNLYVISITIPSVFNVILHIFGLLDDIHLTLPLPVNNVVNAGSLYYSLLIYQIIAIFIILTLACVSYSSYWIFVQHACIQFSLIVLTIRKPFKYNQDYIEMTCYSVTPRDEINWIVDIIKRYSRITELMFQLSTVLHNTNKLVEYSAAIAGSIFTIYINFYVGQLLINHSYEAFQELCQVPFYVLSIKTQKMLLFVIAKSMKPCEVSIGGIFVASHELFAGETSPFQAPVPPCGRRATDENCGQQTLLRMILKNISARYNTPPEDLKYFAMSLEYRCYYEQHFLLSNRIVQFVLGLHPKQCSSDQLFQCCSLAVYILPLILYQFYQLVVLDIKLQTTCNLLPKLLGALCITCTYSVVYFRFSTLKKLVIYFKHDYAQLSDKEEINICKKHTKRNKLYAIILLPISVILIIACSCYSSYLLCVQHACIQFSILIFKIRQPFDQHNFTCKVFYGETRQKEYNWINNIITHYARITRYVELINDSSKIIYLVGISFAMILIIFNVLYMLQLSVILQSMLINHNKATFEELCNVPFYMLSTKTQKMLLFTIARSMRPCELSIGGRIVLLVLHFEAEDVSYFAMSLEYRCYYEQHFLLSNRIVQLVLGLHPKQCSSDQLFQCCSLAVYILPLILYQFYQLAVWDIKLQTTCNLLPKLLGALCITCTYSVVYFRFSTIKKLVIYFKHDYAQLSDKEEINICKKHTKRNKLYAIILLHDNVQLTLPFPVNNVLKAGLLYYCLLIYEIIGIFLILIIACSCYSSYLIFVQHACIQFSILIFKIRQPFYQHNFTRKVFYGESRQKEYNWINNIVAHYARITKYVELINHSSKMLQLSVILQSVSETIECGFTICVSLFGIYINFHVGQMLINHNKATFEELCNVPFYMLSTKTQKMLLFTIARSMRPCELSIAGIFVASHEIYAAETSGTLAMALKCQFYCERHFLLSNRIVQLILGLHPSQNSTNQFLQWCAIVIYLIPMIAHQFYQLSMANLKLQSNFNLLQKVLSASCILCTYGAVYFRSATIKKLFAYHKHDYEQFSDEKEIYIYQKYTKKNKLYTIVFIGFCYLYAFSLTIPSVFNVLRYIIESNEDVQLTLPLPVNNVYNAGLLFKIGQPFNEQKYKKKISCNITYEEEWEWIVDVIKRYTTTMEFVDLINSSSKIIYLVEISFAMILIFFDLLYMLQLSTILQNTDGIFECFVITIGSVLTIYMNFYIGQMLINHNKEAFEELYQVPFYMLSVNTQKLLLFTISRSMRPCEISIGGIFVASNEIFSGLIQKAFSFAMLYHTVRSAVIKISNVEEASVFVVYFTVKRVRQLTMSVDGVTYFERHFFYSNKIVQYVMGIRPNQTSNDLLFQLCTIIAYTFPTIVHQLATSDITLHLVVKILQDMMAATSILCTYSTSYFKSVQVRKDFYYLKLIHSYIKFDYMRLTDQDEWNIFEKYKKQSKKYIYCLIGKDVTYIFYAIAMIFPRILNIFIYLFGTSNDVHLKLPFPINGVSKPGPLYYSLFIYQAIGINIIMTLGSVIYSSYLILVQHACCQFSIIRLKVRQPFQREQKYVQKNWLNDKFRMEFEWIVDIIKRHRRIFELSSFAKDQILQNANELIECFIYIAGSIFFTYILYGFGQKLMDHNEDALKELCDVPFYRLSVKTQKLLFLAITRSMKPCGLSIGDLFLSSHESFSRLMQKAFSFATVYYNVRKSVESCVYLGAIFVRYFNMSVTSGLTYYEQHFLYSNKFCQYIMGLRPYQSSNDLLFQVCTVTAYVLPTIAHQVNVFFFLLIHTRSQSLELLSYCRLFFFFYQLVMLDVTLESFVKVLQKMLSVVHVIFVQLTALYATKETFENVEIASNFQIKQIYSQLKHDYTHASSKDELEIIEEYNKTGKIYTYIIVGKLVKCYSEIRRRVFYFYFIATVTPYLLNVFSYHIGTTENVNFTLPIPVNNVSNPGAIYYTLLIYQILGIYISITIGSICFSTYLAIVQHACCQLRIIRLKLGQPFRDHQKLSQMSRCDEMVWDEFDWFVDVIEHYRRATKYVLINYFCHSFGDLYYFFFIDLYKFVDLLNSLSKSMYLIVMCIVMILIVLDMLYILQLSTVMKNKWDLIECTTYVIGSIFITYINMYLGQMLINHSIETHAEL</sequence>
<feature type="transmembrane region" description="Helical" evidence="10">
    <location>
        <begin position="2836"/>
        <end position="2863"/>
    </location>
</feature>
<evidence type="ECO:0000313" key="12">
    <source>
        <dbReference type="Proteomes" id="UP001607302"/>
    </source>
</evidence>
<feature type="transmembrane region" description="Helical" evidence="10">
    <location>
        <begin position="3116"/>
        <end position="3136"/>
    </location>
</feature>
<dbReference type="PANTHER" id="PTHR21137">
    <property type="entry name" value="ODORANT RECEPTOR"/>
    <property type="match status" value="1"/>
</dbReference>
<feature type="transmembrane region" description="Helical" evidence="10">
    <location>
        <begin position="2587"/>
        <end position="2604"/>
    </location>
</feature>
<keyword evidence="8" id="KW-0675">Receptor</keyword>
<feature type="transmembrane region" description="Helical" evidence="10">
    <location>
        <begin position="529"/>
        <end position="558"/>
    </location>
</feature>
<feature type="transmembrane region" description="Helical" evidence="10">
    <location>
        <begin position="2687"/>
        <end position="2707"/>
    </location>
</feature>
<feature type="transmembrane region" description="Helical" evidence="10">
    <location>
        <begin position="1708"/>
        <end position="1726"/>
    </location>
</feature>
<evidence type="ECO:0000256" key="1">
    <source>
        <dbReference type="ARBA" id="ARBA00004651"/>
    </source>
</evidence>
<keyword evidence="12" id="KW-1185">Reference proteome</keyword>
<gene>
    <name evidence="11" type="ORF">V1478_015649</name>
</gene>
<dbReference type="Pfam" id="PF02949">
    <property type="entry name" value="7tm_6"/>
    <property type="match status" value="3"/>
</dbReference>
<feature type="transmembrane region" description="Helical" evidence="10">
    <location>
        <begin position="201"/>
        <end position="232"/>
    </location>
</feature>
<dbReference type="InterPro" id="IPR004117">
    <property type="entry name" value="7tm6_olfct_rcpt"/>
</dbReference>
<dbReference type="GO" id="GO:0005886">
    <property type="term" value="C:plasma membrane"/>
    <property type="evidence" value="ECO:0007669"/>
    <property type="project" value="UniProtKB-SubCell"/>
</dbReference>
<feature type="transmembrane region" description="Helical" evidence="10">
    <location>
        <begin position="1012"/>
        <end position="1032"/>
    </location>
</feature>
<keyword evidence="5" id="KW-0552">Olfaction</keyword>
<feature type="transmembrane region" description="Helical" evidence="10">
    <location>
        <begin position="1164"/>
        <end position="1182"/>
    </location>
</feature>
<name>A0ABD2A1F8_VESSQ</name>
<evidence type="ECO:0000256" key="9">
    <source>
        <dbReference type="ARBA" id="ARBA00023224"/>
    </source>
</evidence>
<keyword evidence="6 10" id="KW-1133">Transmembrane helix</keyword>
<feature type="transmembrane region" description="Helical" evidence="10">
    <location>
        <begin position="3148"/>
        <end position="3169"/>
    </location>
</feature>